<evidence type="ECO:0000256" key="2">
    <source>
        <dbReference type="ARBA" id="ARBA00022741"/>
    </source>
</evidence>
<keyword evidence="5" id="KW-0030">Aminoacyl-tRNA synthetase</keyword>
<evidence type="ECO:0000256" key="6">
    <source>
        <dbReference type="SAM" id="MobiDB-lite"/>
    </source>
</evidence>
<dbReference type="InterPro" id="IPR036282">
    <property type="entry name" value="Glutathione-S-Trfase_C_sf"/>
</dbReference>
<accession>A0AA40LTY4</accession>
<evidence type="ECO:0000256" key="5">
    <source>
        <dbReference type="ARBA" id="ARBA00023146"/>
    </source>
</evidence>
<dbReference type="InterPro" id="IPR004046">
    <property type="entry name" value="GST_C"/>
</dbReference>
<reference evidence="8" key="1">
    <citation type="submission" date="2023-06" db="EMBL/GenBank/DDBJ databases">
        <title>Reference genome for the Northern bat (Eptesicus nilssonii), a most northern bat species.</title>
        <authorList>
            <person name="Laine V.N."/>
            <person name="Pulliainen A.T."/>
            <person name="Lilley T.M."/>
        </authorList>
    </citation>
    <scope>NUCLEOTIDE SEQUENCE</scope>
    <source>
        <strain evidence="8">BLF_Eptnil</strain>
        <tissue evidence="8">Kidney</tissue>
    </source>
</reference>
<dbReference type="PANTHER" id="PTHR43986:SF1">
    <property type="entry name" value="ELONGATION FACTOR 1-GAMMA"/>
    <property type="match status" value="1"/>
</dbReference>
<dbReference type="Pfam" id="PF00043">
    <property type="entry name" value="GST_C"/>
    <property type="match status" value="1"/>
</dbReference>
<dbReference type="InterPro" id="IPR014729">
    <property type="entry name" value="Rossmann-like_a/b/a_fold"/>
</dbReference>
<dbReference type="FunFam" id="1.20.1050.10:FF:000006">
    <property type="entry name" value="Elongation factor 1 gamma"/>
    <property type="match status" value="1"/>
</dbReference>
<proteinExistence type="predicted"/>
<dbReference type="Proteomes" id="UP001177744">
    <property type="component" value="Unassembled WGS sequence"/>
</dbReference>
<gene>
    <name evidence="8" type="ORF">QTO34_014310</name>
</gene>
<dbReference type="InterPro" id="IPR002300">
    <property type="entry name" value="aa-tRNA-synth_Ia"/>
</dbReference>
<dbReference type="AlphaFoldDB" id="A0AA40LTY4"/>
<dbReference type="GO" id="GO:0004812">
    <property type="term" value="F:aminoacyl-tRNA ligase activity"/>
    <property type="evidence" value="ECO:0007669"/>
    <property type="project" value="UniProtKB-KW"/>
</dbReference>
<evidence type="ECO:0000313" key="8">
    <source>
        <dbReference type="EMBL" id="KAK1343757.1"/>
    </source>
</evidence>
<name>A0AA40LTY4_CNENI</name>
<feature type="compositionally biased region" description="Basic and acidic residues" evidence="6">
    <location>
        <begin position="315"/>
        <end position="329"/>
    </location>
</feature>
<dbReference type="Pfam" id="PF00133">
    <property type="entry name" value="tRNA-synt_1"/>
    <property type="match status" value="1"/>
</dbReference>
<dbReference type="InterPro" id="IPR010987">
    <property type="entry name" value="Glutathione-S-Trfase_C-like"/>
</dbReference>
<evidence type="ECO:0000256" key="1">
    <source>
        <dbReference type="ARBA" id="ARBA00022598"/>
    </source>
</evidence>
<feature type="region of interest" description="Disordered" evidence="6">
    <location>
        <begin position="297"/>
        <end position="336"/>
    </location>
</feature>
<dbReference type="EMBL" id="JAULJE010000004">
    <property type="protein sequence ID" value="KAK1343757.1"/>
    <property type="molecule type" value="Genomic_DNA"/>
</dbReference>
<comment type="caution">
    <text evidence="8">The sequence shown here is derived from an EMBL/GenBank/DDBJ whole genome shotgun (WGS) entry which is preliminary data.</text>
</comment>
<feature type="region of interest" description="Disordered" evidence="6">
    <location>
        <begin position="103"/>
        <end position="160"/>
    </location>
</feature>
<keyword evidence="4" id="KW-0648">Protein biosynthesis</keyword>
<keyword evidence="2" id="KW-0547">Nucleotide-binding</keyword>
<feature type="region of interest" description="Disordered" evidence="6">
    <location>
        <begin position="352"/>
        <end position="378"/>
    </location>
</feature>
<dbReference type="Gene3D" id="3.40.50.620">
    <property type="entry name" value="HUPs"/>
    <property type="match status" value="1"/>
</dbReference>
<keyword evidence="1" id="KW-0436">Ligase</keyword>
<evidence type="ECO:0000259" key="7">
    <source>
        <dbReference type="PROSITE" id="PS50405"/>
    </source>
</evidence>
<keyword evidence="9" id="KW-1185">Reference proteome</keyword>
<dbReference type="Gene3D" id="1.20.1050.10">
    <property type="match status" value="1"/>
</dbReference>
<dbReference type="SUPFAM" id="SSF52374">
    <property type="entry name" value="Nucleotidylyl transferase"/>
    <property type="match status" value="1"/>
</dbReference>
<evidence type="ECO:0000256" key="3">
    <source>
        <dbReference type="ARBA" id="ARBA00022840"/>
    </source>
</evidence>
<dbReference type="PANTHER" id="PTHR43986">
    <property type="entry name" value="ELONGATION FACTOR 1-GAMMA"/>
    <property type="match status" value="1"/>
</dbReference>
<dbReference type="InterPro" id="IPR050802">
    <property type="entry name" value="EF-GSTs"/>
</dbReference>
<dbReference type="PROSITE" id="PS50405">
    <property type="entry name" value="GST_CTER"/>
    <property type="match status" value="1"/>
</dbReference>
<organism evidence="8 9">
    <name type="scientific">Cnephaeus nilssonii</name>
    <name type="common">Northern bat</name>
    <name type="synonym">Eptesicus nilssonii</name>
    <dbReference type="NCBI Taxonomy" id="3371016"/>
    <lineage>
        <taxon>Eukaryota</taxon>
        <taxon>Metazoa</taxon>
        <taxon>Chordata</taxon>
        <taxon>Craniata</taxon>
        <taxon>Vertebrata</taxon>
        <taxon>Euteleostomi</taxon>
        <taxon>Mammalia</taxon>
        <taxon>Eutheria</taxon>
        <taxon>Laurasiatheria</taxon>
        <taxon>Chiroptera</taxon>
        <taxon>Yangochiroptera</taxon>
        <taxon>Vespertilionidae</taxon>
        <taxon>Cnephaeus</taxon>
    </lineage>
</organism>
<dbReference type="GO" id="GO:0005737">
    <property type="term" value="C:cytoplasm"/>
    <property type="evidence" value="ECO:0007669"/>
    <property type="project" value="TreeGrafter"/>
</dbReference>
<protein>
    <recommendedName>
        <fullName evidence="7">GST C-terminal domain-containing protein</fullName>
    </recommendedName>
</protein>
<evidence type="ECO:0000256" key="4">
    <source>
        <dbReference type="ARBA" id="ARBA00022917"/>
    </source>
</evidence>
<dbReference type="SUPFAM" id="SSF47616">
    <property type="entry name" value="GST C-terminal domain-like"/>
    <property type="match status" value="1"/>
</dbReference>
<keyword evidence="3" id="KW-0067">ATP-binding</keyword>
<dbReference type="GO" id="GO:0005524">
    <property type="term" value="F:ATP binding"/>
    <property type="evidence" value="ECO:0007669"/>
    <property type="project" value="UniProtKB-KW"/>
</dbReference>
<dbReference type="GO" id="GO:0006414">
    <property type="term" value="P:translational elongation"/>
    <property type="evidence" value="ECO:0007669"/>
    <property type="project" value="TreeGrafter"/>
</dbReference>
<dbReference type="GO" id="GO:0006418">
    <property type="term" value="P:tRNA aminoacylation for protein translation"/>
    <property type="evidence" value="ECO:0007669"/>
    <property type="project" value="InterPro"/>
</dbReference>
<evidence type="ECO:0000313" key="9">
    <source>
        <dbReference type="Proteomes" id="UP001177744"/>
    </source>
</evidence>
<dbReference type="GO" id="GO:0005634">
    <property type="term" value="C:nucleus"/>
    <property type="evidence" value="ECO:0007669"/>
    <property type="project" value="TreeGrafter"/>
</dbReference>
<feature type="domain" description="GST C-terminal" evidence="7">
    <location>
        <begin position="153"/>
        <end position="287"/>
    </location>
</feature>
<sequence length="476" mass="52389">MVEQVSRWCQAKAGASGGPIVLQTVTSGGGGEQGCCLALRTLSSHRQWQRELSVCAMAVLRNRRGLWGSKLTSRHRSSKAGAGLSEASAEPRLLKGLVHQWTGTQLHRDRKRKRRAGTPPHPLPALEQGPVGSGGGPQYNGPAAVARRPGGPWGQPGSHPPPTVHYTNTELIPAACGARLPALGLRSSVQDPQAALGALGRASSPLEEWLWQHTYLAGEAPALADLAVVTALLLPFLYVLDPCARRIWGNDTRWFITCVQQPEFRACWERWFCIQEPVYCTFKDTCSTQERGKERKNLEKFQQKQKVQQQQPLSREQKKPKPEEREKQDPGVITYDLPPPLGKRKVSVALSPTPTALGTWRRPGARGGNSKASSNQSMEVPAAPCTWATLWLTNAIQDSLTRGHRIHGETTLWNPGCDHAGIATQVFGEKKLWCEQRPTPTSWAQGLSARGLEVEGGERGRIDHQLWKLGSCWDWD</sequence>